<dbReference type="Gene3D" id="3.40.630.30">
    <property type="match status" value="1"/>
</dbReference>
<dbReference type="EMBL" id="FJUY01000014">
    <property type="protein sequence ID" value="CZT22754.1"/>
    <property type="molecule type" value="Genomic_DNA"/>
</dbReference>
<dbReference type="STRING" id="112498.A0A2D3VKA0"/>
<evidence type="ECO:0000313" key="2">
    <source>
        <dbReference type="EMBL" id="CZT22754.1"/>
    </source>
</evidence>
<feature type="domain" description="N-acetyltransferase" evidence="1">
    <location>
        <begin position="28"/>
        <end position="200"/>
    </location>
</feature>
<reference evidence="2 3" key="1">
    <citation type="submission" date="2016-03" db="EMBL/GenBank/DDBJ databases">
        <authorList>
            <person name="Ploux O."/>
        </authorList>
    </citation>
    <scope>NUCLEOTIDE SEQUENCE [LARGE SCALE GENOMIC DNA]</scope>
    <source>
        <strain evidence="2 3">URUG2</strain>
    </source>
</reference>
<protein>
    <recommendedName>
        <fullName evidence="1">N-acetyltransferase domain-containing protein</fullName>
    </recommendedName>
</protein>
<dbReference type="GeneID" id="35603554"/>
<dbReference type="Pfam" id="PF13302">
    <property type="entry name" value="Acetyltransf_3"/>
    <property type="match status" value="1"/>
</dbReference>
<proteinExistence type="predicted"/>
<accession>A0A2D3VKA0</accession>
<dbReference type="AlphaFoldDB" id="A0A2D3VKA0"/>
<keyword evidence="3" id="KW-1185">Reference proteome</keyword>
<organism evidence="2 3">
    <name type="scientific">Ramularia collo-cygni</name>
    <dbReference type="NCBI Taxonomy" id="112498"/>
    <lineage>
        <taxon>Eukaryota</taxon>
        <taxon>Fungi</taxon>
        <taxon>Dikarya</taxon>
        <taxon>Ascomycota</taxon>
        <taxon>Pezizomycotina</taxon>
        <taxon>Dothideomycetes</taxon>
        <taxon>Dothideomycetidae</taxon>
        <taxon>Mycosphaerellales</taxon>
        <taxon>Mycosphaerellaceae</taxon>
        <taxon>Ramularia</taxon>
    </lineage>
</organism>
<dbReference type="PROSITE" id="PS51186">
    <property type="entry name" value="GNAT"/>
    <property type="match status" value="1"/>
</dbReference>
<dbReference type="PANTHER" id="PTHR43328:SF1">
    <property type="entry name" value="N-ACETYLTRANSFERASE DOMAIN-CONTAINING PROTEIN"/>
    <property type="match status" value="1"/>
</dbReference>
<dbReference type="SUPFAM" id="SSF55729">
    <property type="entry name" value="Acyl-CoA N-acyltransferases (Nat)"/>
    <property type="match status" value="1"/>
</dbReference>
<dbReference type="InterPro" id="IPR000182">
    <property type="entry name" value="GNAT_dom"/>
</dbReference>
<dbReference type="Proteomes" id="UP000225277">
    <property type="component" value="Unassembled WGS sequence"/>
</dbReference>
<evidence type="ECO:0000313" key="3">
    <source>
        <dbReference type="Proteomes" id="UP000225277"/>
    </source>
</evidence>
<dbReference type="OrthoDB" id="630895at2759"/>
<dbReference type="GO" id="GO:0016747">
    <property type="term" value="F:acyltransferase activity, transferring groups other than amino-acyl groups"/>
    <property type="evidence" value="ECO:0007669"/>
    <property type="project" value="InterPro"/>
</dbReference>
<gene>
    <name evidence="2" type="ORF">RCC_08459</name>
</gene>
<evidence type="ECO:0000259" key="1">
    <source>
        <dbReference type="PROSITE" id="PS51186"/>
    </source>
</evidence>
<sequence length="202" mass="22303">METPEEQPEDGVIVHLSDGVAVRALRHGDIASLSRHASSRNVWLNLRDRFPHPYTESDAQMWIERVSAPENQMRSGVYLAAGGNGPLLPAHYAITVEDECVGGIGIDFGSDIYFRTGEIGYWLSEDHWGKGIMGKVVPAFVQWTWKAFGILIRLNGSCNEGNTGSARCLEKAGFVFEGRREAMSCKCGQVQAELMYGALRPE</sequence>
<dbReference type="InterPro" id="IPR016181">
    <property type="entry name" value="Acyl_CoA_acyltransferase"/>
</dbReference>
<dbReference type="PANTHER" id="PTHR43328">
    <property type="entry name" value="ACETYLTRANSFERASE-RELATED"/>
    <property type="match status" value="1"/>
</dbReference>
<name>A0A2D3VKA0_9PEZI</name>
<dbReference type="RefSeq" id="XP_023629478.1">
    <property type="nucleotide sequence ID" value="XM_023773710.1"/>
</dbReference>